<dbReference type="PANTHER" id="PTHR28027">
    <property type="entry name" value="TRANSCRIPTIONAL REGULATOR MIT1"/>
    <property type="match status" value="1"/>
</dbReference>
<comment type="caution">
    <text evidence="2">The sequence shown here is derived from an EMBL/GenBank/DDBJ whole genome shotgun (WGS) entry which is preliminary data.</text>
</comment>
<keyword evidence="3" id="KW-1185">Reference proteome</keyword>
<dbReference type="GO" id="GO:0003677">
    <property type="term" value="F:DNA binding"/>
    <property type="evidence" value="ECO:0007669"/>
    <property type="project" value="TreeGrafter"/>
</dbReference>
<evidence type="ECO:0000256" key="1">
    <source>
        <dbReference type="SAM" id="MobiDB-lite"/>
    </source>
</evidence>
<dbReference type="EMBL" id="JAACJL010000015">
    <property type="protein sequence ID" value="KAF4621372.1"/>
    <property type="molecule type" value="Genomic_DNA"/>
</dbReference>
<gene>
    <name evidence="2" type="ORF">D9613_000317</name>
</gene>
<evidence type="ECO:0000313" key="2">
    <source>
        <dbReference type="EMBL" id="KAF4621372.1"/>
    </source>
</evidence>
<dbReference type="AlphaFoldDB" id="A0A8H4VTA8"/>
<feature type="compositionally biased region" description="Polar residues" evidence="1">
    <location>
        <begin position="406"/>
        <end position="417"/>
    </location>
</feature>
<proteinExistence type="predicted"/>
<dbReference type="Pfam" id="PF09729">
    <property type="entry name" value="Gti1_Pac2"/>
    <property type="match status" value="1"/>
</dbReference>
<dbReference type="PANTHER" id="PTHR28027:SF1">
    <property type="entry name" value="CAMP INDEPENDENT REGULATORY PROTEIN (AFU_ORTHOLOGUE AFUA_3G09640)"/>
    <property type="match status" value="1"/>
</dbReference>
<feature type="region of interest" description="Disordered" evidence="1">
    <location>
        <begin position="364"/>
        <end position="417"/>
    </location>
</feature>
<name>A0A8H4VTA8_9AGAR</name>
<accession>A0A8H4VTA8</accession>
<feature type="region of interest" description="Disordered" evidence="1">
    <location>
        <begin position="285"/>
        <end position="308"/>
    </location>
</feature>
<dbReference type="Proteomes" id="UP000521872">
    <property type="component" value="Unassembled WGS sequence"/>
</dbReference>
<reference evidence="2 3" key="1">
    <citation type="submission" date="2019-12" db="EMBL/GenBank/DDBJ databases">
        <authorList>
            <person name="Floudas D."/>
            <person name="Bentzer J."/>
            <person name="Ahren D."/>
            <person name="Johansson T."/>
            <person name="Persson P."/>
            <person name="Tunlid A."/>
        </authorList>
    </citation>
    <scope>NUCLEOTIDE SEQUENCE [LARGE SCALE GENOMIC DNA]</scope>
    <source>
        <strain evidence="2 3">CBS 102.39</strain>
    </source>
</reference>
<sequence length="461" mass="52506">MTGFLDSQTRRRYASTFSGARDVNHFDFRPMPPNYSRGVDSTKIPQSVVFDYTRARLRFAGFTSSAQAEEKNPILSYRILSHMMVKASTPPEEGKHRQATMKPMSIDTPFVCRHQDQILCSSSQGSYGKTVSAQLDLLAILVANHLLPTTSISRIKRGRRRRDRYINAFHILGLFPQPFSRLRLQASMQPPTCVNLRVNTPAEALVICHAVYLGKLRMVTRRLDTDERRAINSGNVYVWEERGTSSDASGISSVGIERWTDSIQWGPSRVRDDFLYYQERRPAQPDFDMTSNSDSDTASQSRPRYHHQRHSLIKQTYSVYVNTPHGQRKWHLIAYFTMQTLEQLDTIHERPILSTLVVPPGMYRAARSPKPTRGRARSVRMPAPGFEPPPWSSPQLPHPSVRSIPDGTSSPRLLRNPSQTLAPLAFLQTRPPPNRHAMDETAIMSLPFDLNFMTKRVWCGT</sequence>
<feature type="compositionally biased region" description="Polar residues" evidence="1">
    <location>
        <begin position="289"/>
        <end position="302"/>
    </location>
</feature>
<evidence type="ECO:0000313" key="3">
    <source>
        <dbReference type="Proteomes" id="UP000521872"/>
    </source>
</evidence>
<protein>
    <submittedName>
        <fullName evidence="2">Uncharacterized protein</fullName>
    </submittedName>
</protein>
<dbReference type="InterPro" id="IPR018608">
    <property type="entry name" value="Gti1/Pac2"/>
</dbReference>
<organism evidence="2 3">
    <name type="scientific">Agrocybe pediades</name>
    <dbReference type="NCBI Taxonomy" id="84607"/>
    <lineage>
        <taxon>Eukaryota</taxon>
        <taxon>Fungi</taxon>
        <taxon>Dikarya</taxon>
        <taxon>Basidiomycota</taxon>
        <taxon>Agaricomycotina</taxon>
        <taxon>Agaricomycetes</taxon>
        <taxon>Agaricomycetidae</taxon>
        <taxon>Agaricales</taxon>
        <taxon>Agaricineae</taxon>
        <taxon>Strophariaceae</taxon>
        <taxon>Agrocybe</taxon>
    </lineage>
</organism>